<evidence type="ECO:0000256" key="1">
    <source>
        <dbReference type="ARBA" id="ARBA00004141"/>
    </source>
</evidence>
<comment type="caution">
    <text evidence="6">The sequence shown here is derived from an EMBL/GenBank/DDBJ whole genome shotgun (WGS) entry which is preliminary data.</text>
</comment>
<dbReference type="InterPro" id="IPR007568">
    <property type="entry name" value="RTA1"/>
</dbReference>
<dbReference type="OrthoDB" id="3358017at2759"/>
<dbReference type="PANTHER" id="PTHR31465">
    <property type="entry name" value="PROTEIN RTA1-RELATED"/>
    <property type="match status" value="1"/>
</dbReference>
<dbReference type="PANTHER" id="PTHR31465:SF35">
    <property type="entry name" value="RTA1 DOMAIN PROTEIN-RELATED"/>
    <property type="match status" value="1"/>
</dbReference>
<evidence type="ECO:0000256" key="3">
    <source>
        <dbReference type="ARBA" id="ARBA00022989"/>
    </source>
</evidence>
<dbReference type="Proteomes" id="UP000288859">
    <property type="component" value="Unassembled WGS sequence"/>
</dbReference>
<dbReference type="Pfam" id="PF04479">
    <property type="entry name" value="RTA1"/>
    <property type="match status" value="1"/>
</dbReference>
<evidence type="ECO:0000256" key="4">
    <source>
        <dbReference type="ARBA" id="ARBA00023136"/>
    </source>
</evidence>
<dbReference type="AlphaFoldDB" id="A0A438NJU9"/>
<feature type="transmembrane region" description="Helical" evidence="5">
    <location>
        <begin position="18"/>
        <end position="37"/>
    </location>
</feature>
<feature type="transmembrane region" description="Helical" evidence="5">
    <location>
        <begin position="198"/>
        <end position="215"/>
    </location>
</feature>
<evidence type="ECO:0008006" key="8">
    <source>
        <dbReference type="Google" id="ProtNLM"/>
    </source>
</evidence>
<accession>A0A438NJU9</accession>
<comment type="subcellular location">
    <subcellularLocation>
        <location evidence="1">Membrane</location>
        <topology evidence="1">Multi-pass membrane protein</topology>
    </subcellularLocation>
</comment>
<proteinExistence type="predicted"/>
<evidence type="ECO:0000256" key="2">
    <source>
        <dbReference type="ARBA" id="ARBA00022692"/>
    </source>
</evidence>
<sequence>MADDSGVDYVLWHYRPSLAGGVVACIAFCLLAIFHTWRLIRTRLWFCTPIIVGAFFETIGYAGRAAAHNDMDSITPYVIQSLLILLAPILFAASIYMILGRIIRAAQAGSYCLIRPNWVTKIFVGGDVFCFLMQSTGGGLLAKAEDVDDVNMGENIILGGLILQILIFGFFVVVATVLHKRLSQRPTMRSCQFAWQRYMWCLYFVSALITIRNVARCAEYGLGRDGYLMVNEWCLYVYDFALMFICVLACLVWYNLAALPSPIDMVHGATALENQTLRPKVGP</sequence>
<reference evidence="6 7" key="1">
    <citation type="submission" date="2017-03" db="EMBL/GenBank/DDBJ databases">
        <title>Genomes of endolithic fungi from Antarctica.</title>
        <authorList>
            <person name="Coleine C."/>
            <person name="Masonjones S."/>
            <person name="Stajich J.E."/>
        </authorList>
    </citation>
    <scope>NUCLEOTIDE SEQUENCE [LARGE SCALE GENOMIC DNA]</scope>
    <source>
        <strain evidence="6 7">CCFEE 6314</strain>
    </source>
</reference>
<feature type="transmembrane region" description="Helical" evidence="5">
    <location>
        <begin position="44"/>
        <end position="62"/>
    </location>
</feature>
<evidence type="ECO:0000313" key="7">
    <source>
        <dbReference type="Proteomes" id="UP000288859"/>
    </source>
</evidence>
<organism evidence="6 7">
    <name type="scientific">Exophiala mesophila</name>
    <name type="common">Black yeast-like fungus</name>
    <dbReference type="NCBI Taxonomy" id="212818"/>
    <lineage>
        <taxon>Eukaryota</taxon>
        <taxon>Fungi</taxon>
        <taxon>Dikarya</taxon>
        <taxon>Ascomycota</taxon>
        <taxon>Pezizomycotina</taxon>
        <taxon>Eurotiomycetes</taxon>
        <taxon>Chaetothyriomycetidae</taxon>
        <taxon>Chaetothyriales</taxon>
        <taxon>Herpotrichiellaceae</taxon>
        <taxon>Exophiala</taxon>
    </lineage>
</organism>
<feature type="transmembrane region" description="Helical" evidence="5">
    <location>
        <begin position="118"/>
        <end position="136"/>
    </location>
</feature>
<feature type="transmembrane region" description="Helical" evidence="5">
    <location>
        <begin position="74"/>
        <end position="98"/>
    </location>
</feature>
<evidence type="ECO:0000313" key="6">
    <source>
        <dbReference type="EMBL" id="RVX76014.1"/>
    </source>
</evidence>
<evidence type="ECO:0000256" key="5">
    <source>
        <dbReference type="SAM" id="Phobius"/>
    </source>
</evidence>
<keyword evidence="3 5" id="KW-1133">Transmembrane helix</keyword>
<feature type="transmembrane region" description="Helical" evidence="5">
    <location>
        <begin position="235"/>
        <end position="256"/>
    </location>
</feature>
<keyword evidence="2 5" id="KW-0812">Transmembrane</keyword>
<dbReference type="GO" id="GO:0016020">
    <property type="term" value="C:membrane"/>
    <property type="evidence" value="ECO:0007669"/>
    <property type="project" value="UniProtKB-SubCell"/>
</dbReference>
<protein>
    <recommendedName>
        <fullName evidence="8">Protein RTA1</fullName>
    </recommendedName>
</protein>
<dbReference type="VEuPathDB" id="FungiDB:PV10_02614"/>
<feature type="transmembrane region" description="Helical" evidence="5">
    <location>
        <begin position="156"/>
        <end position="178"/>
    </location>
</feature>
<name>A0A438NJU9_EXOME</name>
<keyword evidence="4 5" id="KW-0472">Membrane</keyword>
<dbReference type="EMBL" id="NAJM01000001">
    <property type="protein sequence ID" value="RVX76014.1"/>
    <property type="molecule type" value="Genomic_DNA"/>
</dbReference>
<gene>
    <name evidence="6" type="ORF">B0A52_00371</name>
</gene>